<dbReference type="EMBL" id="CM046121">
    <property type="protein sequence ID" value="KAI8433967.1"/>
    <property type="molecule type" value="Genomic_DNA"/>
</dbReference>
<proteinExistence type="predicted"/>
<gene>
    <name evidence="1" type="ORF">MSG28_012118</name>
</gene>
<evidence type="ECO:0000313" key="2">
    <source>
        <dbReference type="Proteomes" id="UP001064048"/>
    </source>
</evidence>
<protein>
    <submittedName>
        <fullName evidence="1">Uncharacterized protein</fullName>
    </submittedName>
</protein>
<sequence length="487" mass="55716">MAEKPPEEGYISVVDEEPEIFELLKWDTSQTQKHHQPTTLSPSDHRGLEKGIYTQLKDKTEEPKAPEKRTKPAEVDPFDLPDPTFIEMFRLSKDLARGLCEELKPVMPESVKSIEFSVESKVMAALAFFATGKYQKSIHGKTDPNITQYFVFTAVSQVTEALNNPAILKKYIHFPHLREERDNIKARFYMKYGIPNVVGCVECTHVPIARPDQDQKSHFNKSYHSKKVQVICDSDQNIISVDASPGGLHSHDAILNHHAVKNDLESLNNCGEQCWLVGGPHYAQKPHIMTPIPKITKKSPVSPEKYYSTIHTQTHSTIIETIKQLKSRWKCLQATCNKQFDPQMVANMIVSCCILHNMCNRRGLPVVPLTQTEERLEAMKQKVANSPISRKQVEDPKGVQARQMLVERLWNERRVTPDCGKKRKKDNRVEAPPPPQTHIQQHHQQPMLTHEHHQMHHDDINKRPRIVMNNPTYSLGVTSGWGHFPPH</sequence>
<accession>A0ACC0KCH2</accession>
<dbReference type="Proteomes" id="UP001064048">
    <property type="component" value="Chromosome 21"/>
</dbReference>
<name>A0ACC0KCH2_CHOFU</name>
<evidence type="ECO:0000313" key="1">
    <source>
        <dbReference type="EMBL" id="KAI8433967.1"/>
    </source>
</evidence>
<reference evidence="1 2" key="1">
    <citation type="journal article" date="2022" name="Genome Biol. Evol.">
        <title>The Spruce Budworm Genome: Reconstructing the Evolutionary History of Antifreeze Proteins.</title>
        <authorList>
            <person name="Beliveau C."/>
            <person name="Gagne P."/>
            <person name="Picq S."/>
            <person name="Vernygora O."/>
            <person name="Keeling C.I."/>
            <person name="Pinkney K."/>
            <person name="Doucet D."/>
            <person name="Wen F."/>
            <person name="Johnston J.S."/>
            <person name="Maaroufi H."/>
            <person name="Boyle B."/>
            <person name="Laroche J."/>
            <person name="Dewar K."/>
            <person name="Juretic N."/>
            <person name="Blackburn G."/>
            <person name="Nisole A."/>
            <person name="Brunet B."/>
            <person name="Brandao M."/>
            <person name="Lumley L."/>
            <person name="Duan J."/>
            <person name="Quan G."/>
            <person name="Lucarotti C.J."/>
            <person name="Roe A.D."/>
            <person name="Sperling F.A.H."/>
            <person name="Levesque R.C."/>
            <person name="Cusson M."/>
        </authorList>
    </citation>
    <scope>NUCLEOTIDE SEQUENCE [LARGE SCALE GENOMIC DNA]</scope>
    <source>
        <strain evidence="1">Glfc:IPQL:Cfum</strain>
    </source>
</reference>
<organism evidence="1 2">
    <name type="scientific">Choristoneura fumiferana</name>
    <name type="common">Spruce budworm moth</name>
    <name type="synonym">Archips fumiferana</name>
    <dbReference type="NCBI Taxonomy" id="7141"/>
    <lineage>
        <taxon>Eukaryota</taxon>
        <taxon>Metazoa</taxon>
        <taxon>Ecdysozoa</taxon>
        <taxon>Arthropoda</taxon>
        <taxon>Hexapoda</taxon>
        <taxon>Insecta</taxon>
        <taxon>Pterygota</taxon>
        <taxon>Neoptera</taxon>
        <taxon>Endopterygota</taxon>
        <taxon>Lepidoptera</taxon>
        <taxon>Glossata</taxon>
        <taxon>Ditrysia</taxon>
        <taxon>Tortricoidea</taxon>
        <taxon>Tortricidae</taxon>
        <taxon>Tortricinae</taxon>
        <taxon>Choristoneura</taxon>
    </lineage>
</organism>
<keyword evidence="2" id="KW-1185">Reference proteome</keyword>
<comment type="caution">
    <text evidence="1">The sequence shown here is derived from an EMBL/GenBank/DDBJ whole genome shotgun (WGS) entry which is preliminary data.</text>
</comment>